<protein>
    <recommendedName>
        <fullName evidence="3">Secreted protein</fullName>
    </recommendedName>
</protein>
<name>A0A7S1JGV2_9EUGL</name>
<evidence type="ECO:0000313" key="2">
    <source>
        <dbReference type="EMBL" id="CAD9043652.1"/>
    </source>
</evidence>
<sequence length="145" mass="15848">MDDVQRRPFSLSVCLSVTVSVFLSVCLAVCPSVSTSVSRVRVAIASRLVVTCLCCMMVDARAKEPVAKDLGMGFLTLRLSTIHSKCRPHCAPIPRPVLRNSTSEPEHLQLNCTCQTAANGVSFSSSLLEIKINFAPPSRHYDFFC</sequence>
<feature type="signal peptide" evidence="1">
    <location>
        <begin position="1"/>
        <end position="28"/>
    </location>
</feature>
<dbReference type="EMBL" id="HBGA01150886">
    <property type="protein sequence ID" value="CAD9043652.1"/>
    <property type="molecule type" value="Transcribed_RNA"/>
</dbReference>
<organism evidence="2">
    <name type="scientific">Eutreptiella gymnastica</name>
    <dbReference type="NCBI Taxonomy" id="73025"/>
    <lineage>
        <taxon>Eukaryota</taxon>
        <taxon>Discoba</taxon>
        <taxon>Euglenozoa</taxon>
        <taxon>Euglenida</taxon>
        <taxon>Spirocuta</taxon>
        <taxon>Euglenophyceae</taxon>
        <taxon>Eutreptiales</taxon>
        <taxon>Eutreptiaceae</taxon>
        <taxon>Eutreptiella</taxon>
    </lineage>
</organism>
<evidence type="ECO:0000256" key="1">
    <source>
        <dbReference type="SAM" id="SignalP"/>
    </source>
</evidence>
<gene>
    <name evidence="2" type="ORF">EGYM00392_LOCUS54835</name>
</gene>
<keyword evidence="1" id="KW-0732">Signal</keyword>
<feature type="chain" id="PRO_5031128329" description="Secreted protein" evidence="1">
    <location>
        <begin position="29"/>
        <end position="145"/>
    </location>
</feature>
<reference evidence="2" key="1">
    <citation type="submission" date="2021-01" db="EMBL/GenBank/DDBJ databases">
        <authorList>
            <person name="Corre E."/>
            <person name="Pelletier E."/>
            <person name="Niang G."/>
            <person name="Scheremetjew M."/>
            <person name="Finn R."/>
            <person name="Kale V."/>
            <person name="Holt S."/>
            <person name="Cochrane G."/>
            <person name="Meng A."/>
            <person name="Brown T."/>
            <person name="Cohen L."/>
        </authorList>
    </citation>
    <scope>NUCLEOTIDE SEQUENCE</scope>
    <source>
        <strain evidence="2">NIES-381</strain>
    </source>
</reference>
<evidence type="ECO:0008006" key="3">
    <source>
        <dbReference type="Google" id="ProtNLM"/>
    </source>
</evidence>
<proteinExistence type="predicted"/>
<dbReference type="AlphaFoldDB" id="A0A7S1JGV2"/>
<accession>A0A7S1JGV2</accession>